<evidence type="ECO:0008006" key="10">
    <source>
        <dbReference type="Google" id="ProtNLM"/>
    </source>
</evidence>
<keyword evidence="3 7" id="KW-0812">Transmembrane</keyword>
<evidence type="ECO:0000256" key="5">
    <source>
        <dbReference type="ARBA" id="ARBA00023136"/>
    </source>
</evidence>
<feature type="transmembrane region" description="Helical" evidence="7">
    <location>
        <begin position="293"/>
        <end position="319"/>
    </location>
</feature>
<name>A0A8J4PLG0_9MYCE</name>
<feature type="compositionally biased region" description="Acidic residues" evidence="6">
    <location>
        <begin position="1"/>
        <end position="13"/>
    </location>
</feature>
<proteinExistence type="inferred from homology"/>
<dbReference type="AlphaFoldDB" id="A0A8J4PLG0"/>
<keyword evidence="4 7" id="KW-1133">Transmembrane helix</keyword>
<evidence type="ECO:0000313" key="9">
    <source>
        <dbReference type="Proteomes" id="UP000695562"/>
    </source>
</evidence>
<dbReference type="GO" id="GO:0030026">
    <property type="term" value="P:intracellular manganese ion homeostasis"/>
    <property type="evidence" value="ECO:0007669"/>
    <property type="project" value="InterPro"/>
</dbReference>
<evidence type="ECO:0000256" key="1">
    <source>
        <dbReference type="ARBA" id="ARBA00004127"/>
    </source>
</evidence>
<dbReference type="Proteomes" id="UP000695562">
    <property type="component" value="Unassembled WGS sequence"/>
</dbReference>
<evidence type="ECO:0000256" key="7">
    <source>
        <dbReference type="SAM" id="Phobius"/>
    </source>
</evidence>
<feature type="transmembrane region" description="Helical" evidence="7">
    <location>
        <begin position="118"/>
        <end position="136"/>
    </location>
</feature>
<evidence type="ECO:0000256" key="3">
    <source>
        <dbReference type="ARBA" id="ARBA00022692"/>
    </source>
</evidence>
<reference evidence="8" key="1">
    <citation type="submission" date="2020-01" db="EMBL/GenBank/DDBJ databases">
        <title>Development of genomics and gene disruption for Polysphondylium violaceum indicates a role for the polyketide synthase stlB in stalk morphogenesis.</title>
        <authorList>
            <person name="Narita B."/>
            <person name="Kawabe Y."/>
            <person name="Kin K."/>
            <person name="Saito T."/>
            <person name="Gibbs R."/>
            <person name="Kuspa A."/>
            <person name="Muzny D."/>
            <person name="Queller D."/>
            <person name="Richards S."/>
            <person name="Strassman J."/>
            <person name="Sucgang R."/>
            <person name="Worley K."/>
            <person name="Schaap P."/>
        </authorList>
    </citation>
    <scope>NUCLEOTIDE SEQUENCE</scope>
    <source>
        <strain evidence="8">QSvi11</strain>
    </source>
</reference>
<evidence type="ECO:0000256" key="4">
    <source>
        <dbReference type="ARBA" id="ARBA00022989"/>
    </source>
</evidence>
<feature type="transmembrane region" description="Helical" evidence="7">
    <location>
        <begin position="93"/>
        <end position="112"/>
    </location>
</feature>
<feature type="transmembrane region" description="Helical" evidence="7">
    <location>
        <begin position="232"/>
        <end position="255"/>
    </location>
</feature>
<dbReference type="GO" id="GO:0005384">
    <property type="term" value="F:manganese ion transmembrane transporter activity"/>
    <property type="evidence" value="ECO:0007669"/>
    <property type="project" value="InterPro"/>
</dbReference>
<keyword evidence="9" id="KW-1185">Reference proteome</keyword>
<evidence type="ECO:0000256" key="2">
    <source>
        <dbReference type="ARBA" id="ARBA00007049"/>
    </source>
</evidence>
<dbReference type="EMBL" id="AJWJ01000546">
    <property type="protein sequence ID" value="KAF2070077.1"/>
    <property type="molecule type" value="Genomic_DNA"/>
</dbReference>
<dbReference type="CDD" id="cd02434">
    <property type="entry name" value="Nodulin-21_like_3"/>
    <property type="match status" value="1"/>
</dbReference>
<gene>
    <name evidence="8" type="ORF">CYY_008603</name>
</gene>
<sequence>MEPIELDDREDEAVLSGSQTVNKEYMDEPLIDKSSDIENDDDNQTTNGDQDENDNKSNVKVIKNKHLNKVFDKIKSIDKEDLKFDHSKYLKSIIYGGMDGLVSIFVSIAVVASGDAKITVLLVIVLSKLIAGAISMGMGDYLGTQADVDYAKGERKREAWELEYYPEGEKKEMVEIYTSRGVPYDVASEVVEILSKNPKGFIDIMMVEELGITPDAETEVAWKNGMVNFLSFLVFGIIPLLPYLFFMIIAASAGLPNKENIGTFITVIILSVVTLFGMGVFKAKETDTVWWKNGISTVLFGCLGALIGFLTVEILKLIFPDIDLSG</sequence>
<dbReference type="PANTHER" id="PTHR31851">
    <property type="entry name" value="FE(2+)/MN(2+) TRANSPORTER PCL1"/>
    <property type="match status" value="1"/>
</dbReference>
<evidence type="ECO:0000313" key="8">
    <source>
        <dbReference type="EMBL" id="KAF2070077.1"/>
    </source>
</evidence>
<feature type="compositionally biased region" description="Basic and acidic residues" evidence="6">
    <location>
        <begin position="24"/>
        <end position="36"/>
    </location>
</feature>
<dbReference type="OrthoDB" id="73465at2759"/>
<protein>
    <recommendedName>
        <fullName evidence="10">Transmembrane protein</fullName>
    </recommendedName>
</protein>
<feature type="transmembrane region" description="Helical" evidence="7">
    <location>
        <begin position="261"/>
        <end position="281"/>
    </location>
</feature>
<organism evidence="8 9">
    <name type="scientific">Polysphondylium violaceum</name>
    <dbReference type="NCBI Taxonomy" id="133409"/>
    <lineage>
        <taxon>Eukaryota</taxon>
        <taxon>Amoebozoa</taxon>
        <taxon>Evosea</taxon>
        <taxon>Eumycetozoa</taxon>
        <taxon>Dictyostelia</taxon>
        <taxon>Dictyosteliales</taxon>
        <taxon>Dictyosteliaceae</taxon>
        <taxon>Polysphondylium</taxon>
    </lineage>
</organism>
<comment type="similarity">
    <text evidence="2">Belongs to the CCC1 family.</text>
</comment>
<dbReference type="Pfam" id="PF01988">
    <property type="entry name" value="VIT1"/>
    <property type="match status" value="1"/>
</dbReference>
<comment type="subcellular location">
    <subcellularLocation>
        <location evidence="1">Endomembrane system</location>
        <topology evidence="1">Multi-pass membrane protein</topology>
    </subcellularLocation>
</comment>
<keyword evidence="5 7" id="KW-0472">Membrane</keyword>
<dbReference type="GO" id="GO:0012505">
    <property type="term" value="C:endomembrane system"/>
    <property type="evidence" value="ECO:0007669"/>
    <property type="project" value="UniProtKB-SubCell"/>
</dbReference>
<feature type="region of interest" description="Disordered" evidence="6">
    <location>
        <begin position="1"/>
        <end position="56"/>
    </location>
</feature>
<comment type="caution">
    <text evidence="8">The sequence shown here is derived from an EMBL/GenBank/DDBJ whole genome shotgun (WGS) entry which is preliminary data.</text>
</comment>
<evidence type="ECO:0000256" key="6">
    <source>
        <dbReference type="SAM" id="MobiDB-lite"/>
    </source>
</evidence>
<dbReference type="InterPro" id="IPR008217">
    <property type="entry name" value="Ccc1_fam"/>
</dbReference>
<accession>A0A8J4PLG0</accession>